<dbReference type="PANTHER" id="PTHR43833:SF9">
    <property type="entry name" value="POTASSIUM CHANNEL PROTEIN YUGO-RELATED"/>
    <property type="match status" value="1"/>
</dbReference>
<dbReference type="InterPro" id="IPR003148">
    <property type="entry name" value="RCK_N"/>
</dbReference>
<reference evidence="5 6" key="1">
    <citation type="submission" date="2019-07" db="EMBL/GenBank/DDBJ databases">
        <title>The pathways for chlorine oxyanion respiration interact through the shared metabolite chlorate.</title>
        <authorList>
            <person name="Barnum T.P."/>
            <person name="Cheng Y."/>
            <person name="Hill K.A."/>
            <person name="Lucas L.N."/>
            <person name="Carlson H.K."/>
            <person name="Coates J.D."/>
        </authorList>
    </citation>
    <scope>NUCLEOTIDE SEQUENCE [LARGE SCALE GENOMIC DNA]</scope>
    <source>
        <strain evidence="5 6">SFB-3</strain>
    </source>
</reference>
<dbReference type="InterPro" id="IPR013099">
    <property type="entry name" value="K_chnl_dom"/>
</dbReference>
<feature type="domain" description="RCK N-terminal" evidence="3">
    <location>
        <begin position="152"/>
        <end position="270"/>
    </location>
</feature>
<keyword evidence="5" id="KW-0407">Ion channel</keyword>
<keyword evidence="2" id="KW-1133">Transmembrane helix</keyword>
<organism evidence="5 6">
    <name type="scientific">Denitromonas halophila</name>
    <dbReference type="NCBI Taxonomy" id="1629404"/>
    <lineage>
        <taxon>Bacteria</taxon>
        <taxon>Pseudomonadati</taxon>
        <taxon>Pseudomonadota</taxon>
        <taxon>Betaproteobacteria</taxon>
        <taxon>Rhodocyclales</taxon>
        <taxon>Zoogloeaceae</taxon>
        <taxon>Denitromonas</taxon>
    </lineage>
</organism>
<dbReference type="Pfam" id="PF07885">
    <property type="entry name" value="Ion_trans_2"/>
    <property type="match status" value="1"/>
</dbReference>
<proteinExistence type="predicted"/>
<dbReference type="InterPro" id="IPR036291">
    <property type="entry name" value="NAD(P)-bd_dom_sf"/>
</dbReference>
<keyword evidence="2" id="KW-0812">Transmembrane</keyword>
<dbReference type="SUPFAM" id="SSF116726">
    <property type="entry name" value="TrkA C-terminal domain-like"/>
    <property type="match status" value="1"/>
</dbReference>
<protein>
    <submittedName>
        <fullName evidence="5">Potassium channel protein</fullName>
    </submittedName>
</protein>
<dbReference type="AlphaFoldDB" id="A0A557R1C7"/>
<evidence type="ECO:0000259" key="3">
    <source>
        <dbReference type="PROSITE" id="PS51201"/>
    </source>
</evidence>
<dbReference type="Gene3D" id="3.40.50.720">
    <property type="entry name" value="NAD(P)-binding Rossmann-like Domain"/>
    <property type="match status" value="1"/>
</dbReference>
<dbReference type="PROSITE" id="PS51202">
    <property type="entry name" value="RCK_C"/>
    <property type="match status" value="1"/>
</dbReference>
<dbReference type="SUPFAM" id="SSF51735">
    <property type="entry name" value="NAD(P)-binding Rossmann-fold domains"/>
    <property type="match status" value="1"/>
</dbReference>
<dbReference type="Pfam" id="PF02254">
    <property type="entry name" value="TrkA_N"/>
    <property type="match status" value="1"/>
</dbReference>
<name>A0A557R1C7_9RHOO</name>
<dbReference type="Gene3D" id="3.30.70.1450">
    <property type="entry name" value="Regulator of K+ conductance, C-terminal domain"/>
    <property type="match status" value="1"/>
</dbReference>
<comment type="caution">
    <text evidence="5">The sequence shown here is derived from an EMBL/GenBank/DDBJ whole genome shotgun (WGS) entry which is preliminary data.</text>
</comment>
<evidence type="ECO:0000313" key="6">
    <source>
        <dbReference type="Proteomes" id="UP000319502"/>
    </source>
</evidence>
<evidence type="ECO:0000313" key="5">
    <source>
        <dbReference type="EMBL" id="TVO58969.1"/>
    </source>
</evidence>
<dbReference type="GO" id="GO:0008324">
    <property type="term" value="F:monoatomic cation transmembrane transporter activity"/>
    <property type="evidence" value="ECO:0007669"/>
    <property type="project" value="InterPro"/>
</dbReference>
<comment type="subcellular location">
    <subcellularLocation>
        <location evidence="1">Cell membrane</location>
        <topology evidence="1">Multi-pass membrane protein</topology>
    </subcellularLocation>
</comment>
<dbReference type="SUPFAM" id="SSF81324">
    <property type="entry name" value="Voltage-gated potassium channels"/>
    <property type="match status" value="1"/>
</dbReference>
<feature type="domain" description="RCK C-terminal" evidence="4">
    <location>
        <begin position="291"/>
        <end position="374"/>
    </location>
</feature>
<dbReference type="InterPro" id="IPR036721">
    <property type="entry name" value="RCK_C_sf"/>
</dbReference>
<keyword evidence="6" id="KW-1185">Reference proteome</keyword>
<sequence length="374" mass="41153">MLWCLSGLVEAPLRVYLTRFFQRLWRAAPRTLPIHAHRSRQLDRIRRRIVVAGIVLLGMVAIGTIGFLVIGGATTSWSDALYMTLITLSTVGYDEVVPIVGVWPRLFTGVISLVGFGVVTFTFTTLSVFFLEGDLDDTLRRRRMEKQIGKLKNHYLICGFGRVGRNIAEELDATRRHYVAIDIDTDCLVTARERQPDLLYLDGDGSDDDILLAGDIGNAAGVFAVTDDDGRNMMIALTAKQLNPNVRVVARCMEVRNSPKLRKAGADVVISPDFTGGLRIASAMLRPGVLSFMDDMARSETAHRLEDIPLPAGFASATVGSLDLAGFDVVLLGVREHGRFHFNPSLDFALEPGQVLVVMCAPEARKALERAISR</sequence>
<dbReference type="EMBL" id="VMNK01000003">
    <property type="protein sequence ID" value="TVO58969.1"/>
    <property type="molecule type" value="Genomic_DNA"/>
</dbReference>
<dbReference type="InterPro" id="IPR050721">
    <property type="entry name" value="Trk_Ktr_HKT_K-transport"/>
</dbReference>
<evidence type="ECO:0000256" key="1">
    <source>
        <dbReference type="ARBA" id="ARBA00004651"/>
    </source>
</evidence>
<dbReference type="PANTHER" id="PTHR43833">
    <property type="entry name" value="POTASSIUM CHANNEL PROTEIN 2-RELATED-RELATED"/>
    <property type="match status" value="1"/>
</dbReference>
<dbReference type="Proteomes" id="UP000319502">
    <property type="component" value="Unassembled WGS sequence"/>
</dbReference>
<keyword evidence="5" id="KW-0406">Ion transport</keyword>
<keyword evidence="2" id="KW-0472">Membrane</keyword>
<dbReference type="InterPro" id="IPR006037">
    <property type="entry name" value="RCK_C"/>
</dbReference>
<dbReference type="GO" id="GO:0006813">
    <property type="term" value="P:potassium ion transport"/>
    <property type="evidence" value="ECO:0007669"/>
    <property type="project" value="InterPro"/>
</dbReference>
<feature type="transmembrane region" description="Helical" evidence="2">
    <location>
        <begin position="49"/>
        <end position="73"/>
    </location>
</feature>
<dbReference type="Gene3D" id="1.10.287.70">
    <property type="match status" value="1"/>
</dbReference>
<gene>
    <name evidence="5" type="ORF">FHP91_04760</name>
</gene>
<dbReference type="GO" id="GO:0005886">
    <property type="term" value="C:plasma membrane"/>
    <property type="evidence" value="ECO:0007669"/>
    <property type="project" value="UniProtKB-SubCell"/>
</dbReference>
<accession>A0A557R1C7</accession>
<evidence type="ECO:0000259" key="4">
    <source>
        <dbReference type="PROSITE" id="PS51202"/>
    </source>
</evidence>
<keyword evidence="5" id="KW-0813">Transport</keyword>
<dbReference type="PROSITE" id="PS51201">
    <property type="entry name" value="RCK_N"/>
    <property type="match status" value="1"/>
</dbReference>
<feature type="transmembrane region" description="Helical" evidence="2">
    <location>
        <begin position="106"/>
        <end position="131"/>
    </location>
</feature>
<evidence type="ECO:0000256" key="2">
    <source>
        <dbReference type="SAM" id="Phobius"/>
    </source>
</evidence>
<dbReference type="OrthoDB" id="9781411at2"/>